<dbReference type="PROSITE" id="PS51683">
    <property type="entry name" value="SAM_OMT_II"/>
    <property type="match status" value="1"/>
</dbReference>
<sequence length="361" mass="39726">MSEPKRNVMGEEEAYTFALAMATGSIPAMVLRAVIELNVFEIMKRAGPGAYLSADEIAAHLPTKNPDAGAILDRMLRVLAGYEVLSCSNRSLPNGLVKRLYGLAPVSQFFTKSEDGASLAALSLLSHDKVFMDTWYHLKDAVLAGGIAFNRAHNLTIYEYSRIDDRFNKLFNDGISSYSIIIMKKMLENYKGFDGVSTLVDVAGNIGVNLNMIISKYPTIKGINFDLPHVINDAPTYIGVEHIGGDMFVSVPQGDAMFIKWIFCDWSDDHCLKLLKNCYAALPDHGKVIICDFILPKTSQTSYAAKVLLNFDAVTFSSLVGAKIRTEEEFEALAKGAGFEGFKMACSTSDAYAVMEFLKKK</sequence>
<accession>A0A9Q1GWK1</accession>
<dbReference type="GO" id="GO:0046983">
    <property type="term" value="F:protein dimerization activity"/>
    <property type="evidence" value="ECO:0007669"/>
    <property type="project" value="InterPro"/>
</dbReference>
<dbReference type="PANTHER" id="PTHR11746">
    <property type="entry name" value="O-METHYLTRANSFERASE"/>
    <property type="match status" value="1"/>
</dbReference>
<dbReference type="InterPro" id="IPR012967">
    <property type="entry name" value="COMT_dimerisation"/>
</dbReference>
<gene>
    <name evidence="11" type="ORF">Cgig2_027234</name>
</gene>
<dbReference type="FunFam" id="1.10.10.10:FF:000357">
    <property type="entry name" value="Caffeic acid 3-O-methyltransferase"/>
    <property type="match status" value="1"/>
</dbReference>
<dbReference type="InterPro" id="IPR029063">
    <property type="entry name" value="SAM-dependent_MTases_sf"/>
</dbReference>
<dbReference type="InterPro" id="IPR001077">
    <property type="entry name" value="COMT_C"/>
</dbReference>
<evidence type="ECO:0000256" key="2">
    <source>
        <dbReference type="ARBA" id="ARBA00005211"/>
    </source>
</evidence>
<comment type="subunit">
    <text evidence="3">Homodimer.</text>
</comment>
<evidence type="ECO:0000259" key="10">
    <source>
        <dbReference type="Pfam" id="PF08100"/>
    </source>
</evidence>
<dbReference type="EMBL" id="JAKOGI010001241">
    <property type="protein sequence ID" value="KAJ8426762.1"/>
    <property type="molecule type" value="Genomic_DNA"/>
</dbReference>
<keyword evidence="8" id="KW-1133">Transmembrane helix</keyword>
<dbReference type="Pfam" id="PF08100">
    <property type="entry name" value="Dimerisation"/>
    <property type="match status" value="1"/>
</dbReference>
<dbReference type="Gene3D" id="1.10.10.10">
    <property type="entry name" value="Winged helix-like DNA-binding domain superfamily/Winged helix DNA-binding domain"/>
    <property type="match status" value="1"/>
</dbReference>
<dbReference type="AlphaFoldDB" id="A0A9Q1GWK1"/>
<evidence type="ECO:0000256" key="6">
    <source>
        <dbReference type="ARBA" id="ARBA00022679"/>
    </source>
</evidence>
<dbReference type="FunFam" id="3.40.50.150:FF:000061">
    <property type="entry name" value="Caffeic acid O-methyltransferase"/>
    <property type="match status" value="1"/>
</dbReference>
<comment type="pathway">
    <text evidence="2">Aromatic compound metabolism.</text>
</comment>
<dbReference type="GO" id="GO:0009820">
    <property type="term" value="P:alkaloid metabolic process"/>
    <property type="evidence" value="ECO:0007669"/>
    <property type="project" value="UniProtKB-KW"/>
</dbReference>
<dbReference type="PIRSF" id="PIRSF005739">
    <property type="entry name" value="O-mtase"/>
    <property type="match status" value="1"/>
</dbReference>
<evidence type="ECO:0000259" key="9">
    <source>
        <dbReference type="Pfam" id="PF00891"/>
    </source>
</evidence>
<name>A0A9Q1GWK1_9CARY</name>
<dbReference type="Proteomes" id="UP001153076">
    <property type="component" value="Unassembled WGS sequence"/>
</dbReference>
<protein>
    <recommendedName>
        <fullName evidence="13">Caffeic acid O-methyltransferase</fullName>
    </recommendedName>
</protein>
<dbReference type="InterPro" id="IPR016461">
    <property type="entry name" value="COMT-like"/>
</dbReference>
<dbReference type="SUPFAM" id="SSF46785">
    <property type="entry name" value="Winged helix' DNA-binding domain"/>
    <property type="match status" value="1"/>
</dbReference>
<evidence type="ECO:0000256" key="4">
    <source>
        <dbReference type="ARBA" id="ARBA00022589"/>
    </source>
</evidence>
<evidence type="ECO:0000256" key="8">
    <source>
        <dbReference type="SAM" id="Phobius"/>
    </source>
</evidence>
<evidence type="ECO:0000256" key="5">
    <source>
        <dbReference type="ARBA" id="ARBA00022603"/>
    </source>
</evidence>
<keyword evidence="8" id="KW-0472">Membrane</keyword>
<evidence type="ECO:0000256" key="3">
    <source>
        <dbReference type="ARBA" id="ARBA00011738"/>
    </source>
</evidence>
<evidence type="ECO:0008006" key="13">
    <source>
        <dbReference type="Google" id="ProtNLM"/>
    </source>
</evidence>
<keyword evidence="4" id="KW-0017">Alkaloid metabolism</keyword>
<dbReference type="InterPro" id="IPR036388">
    <property type="entry name" value="WH-like_DNA-bd_sf"/>
</dbReference>
<evidence type="ECO:0000313" key="11">
    <source>
        <dbReference type="EMBL" id="KAJ8426762.1"/>
    </source>
</evidence>
<comment type="pathway">
    <text evidence="1">Alkaloid biosynthesis.</text>
</comment>
<dbReference type="SUPFAM" id="SSF53335">
    <property type="entry name" value="S-adenosyl-L-methionine-dependent methyltransferases"/>
    <property type="match status" value="1"/>
</dbReference>
<keyword evidence="8" id="KW-0812">Transmembrane</keyword>
<evidence type="ECO:0000256" key="1">
    <source>
        <dbReference type="ARBA" id="ARBA00004913"/>
    </source>
</evidence>
<dbReference type="GO" id="GO:0008171">
    <property type="term" value="F:O-methyltransferase activity"/>
    <property type="evidence" value="ECO:0007669"/>
    <property type="project" value="InterPro"/>
</dbReference>
<dbReference type="InterPro" id="IPR036390">
    <property type="entry name" value="WH_DNA-bd_sf"/>
</dbReference>
<keyword evidence="5" id="KW-0489">Methyltransferase</keyword>
<organism evidence="11 12">
    <name type="scientific">Carnegiea gigantea</name>
    <dbReference type="NCBI Taxonomy" id="171969"/>
    <lineage>
        <taxon>Eukaryota</taxon>
        <taxon>Viridiplantae</taxon>
        <taxon>Streptophyta</taxon>
        <taxon>Embryophyta</taxon>
        <taxon>Tracheophyta</taxon>
        <taxon>Spermatophyta</taxon>
        <taxon>Magnoliopsida</taxon>
        <taxon>eudicotyledons</taxon>
        <taxon>Gunneridae</taxon>
        <taxon>Pentapetalae</taxon>
        <taxon>Caryophyllales</taxon>
        <taxon>Cactineae</taxon>
        <taxon>Cactaceae</taxon>
        <taxon>Cactoideae</taxon>
        <taxon>Echinocereeae</taxon>
        <taxon>Carnegiea</taxon>
    </lineage>
</organism>
<keyword evidence="7" id="KW-0949">S-adenosyl-L-methionine</keyword>
<evidence type="ECO:0000256" key="7">
    <source>
        <dbReference type="ARBA" id="ARBA00022691"/>
    </source>
</evidence>
<dbReference type="OrthoDB" id="1606438at2759"/>
<keyword evidence="12" id="KW-1185">Reference proteome</keyword>
<dbReference type="Gene3D" id="3.40.50.150">
    <property type="entry name" value="Vaccinia Virus protein VP39"/>
    <property type="match status" value="1"/>
</dbReference>
<keyword evidence="6" id="KW-0808">Transferase</keyword>
<evidence type="ECO:0000313" key="12">
    <source>
        <dbReference type="Proteomes" id="UP001153076"/>
    </source>
</evidence>
<dbReference type="GO" id="GO:0032259">
    <property type="term" value="P:methylation"/>
    <property type="evidence" value="ECO:0007669"/>
    <property type="project" value="UniProtKB-KW"/>
</dbReference>
<reference evidence="11" key="1">
    <citation type="submission" date="2022-04" db="EMBL/GenBank/DDBJ databases">
        <title>Carnegiea gigantea Genome sequencing and assembly v2.</title>
        <authorList>
            <person name="Copetti D."/>
            <person name="Sanderson M.J."/>
            <person name="Burquez A."/>
            <person name="Wojciechowski M.F."/>
        </authorList>
    </citation>
    <scope>NUCLEOTIDE SEQUENCE</scope>
    <source>
        <strain evidence="11">SGP5-SGP5p</strain>
        <tissue evidence="11">Aerial part</tissue>
    </source>
</reference>
<comment type="caution">
    <text evidence="11">The sequence shown here is derived from an EMBL/GenBank/DDBJ whole genome shotgun (WGS) entry which is preliminary data.</text>
</comment>
<feature type="domain" description="O-methyltransferase dimerisation" evidence="10">
    <location>
        <begin position="22"/>
        <end position="113"/>
    </location>
</feature>
<feature type="domain" description="O-methyltransferase C-terminal" evidence="9">
    <location>
        <begin position="135"/>
        <end position="340"/>
    </location>
</feature>
<dbReference type="Pfam" id="PF00891">
    <property type="entry name" value="Methyltransf_2"/>
    <property type="match status" value="1"/>
</dbReference>
<proteinExistence type="predicted"/>
<feature type="transmembrane region" description="Helical" evidence="8">
    <location>
        <begin position="14"/>
        <end position="35"/>
    </location>
</feature>